<evidence type="ECO:0000256" key="3">
    <source>
        <dbReference type="SAM" id="SignalP"/>
    </source>
</evidence>
<reference evidence="5 6" key="1">
    <citation type="submission" date="2020-08" db="EMBL/GenBank/DDBJ databases">
        <title>Functional genomics of gut bacteria from endangered species of beetles.</title>
        <authorList>
            <person name="Carlos-Shanley C."/>
        </authorList>
    </citation>
    <scope>NUCLEOTIDE SEQUENCE [LARGE SCALE GENOMIC DNA]</scope>
    <source>
        <strain evidence="5 6">S00239</strain>
    </source>
</reference>
<dbReference type="Gene3D" id="3.30.1330.60">
    <property type="entry name" value="OmpA-like domain"/>
    <property type="match status" value="1"/>
</dbReference>
<dbReference type="InterPro" id="IPR050330">
    <property type="entry name" value="Bact_OuterMem_StrucFunc"/>
</dbReference>
<name>A0A840LAA0_9BURK</name>
<evidence type="ECO:0000256" key="2">
    <source>
        <dbReference type="SAM" id="MobiDB-lite"/>
    </source>
</evidence>
<feature type="region of interest" description="Disordered" evidence="2">
    <location>
        <begin position="84"/>
        <end position="108"/>
    </location>
</feature>
<dbReference type="Proteomes" id="UP000562027">
    <property type="component" value="Unassembled WGS sequence"/>
</dbReference>
<feature type="domain" description="OmpA-like" evidence="4">
    <location>
        <begin position="120"/>
        <end position="229"/>
    </location>
</feature>
<dbReference type="RefSeq" id="WP_184302546.1">
    <property type="nucleotide sequence ID" value="NZ_JACHLP010000007.1"/>
</dbReference>
<accession>A0A840LAA0</accession>
<organism evidence="5 6">
    <name type="scientific">Roseateles oligotrophus</name>
    <dbReference type="NCBI Taxonomy" id="1769250"/>
    <lineage>
        <taxon>Bacteria</taxon>
        <taxon>Pseudomonadati</taxon>
        <taxon>Pseudomonadota</taxon>
        <taxon>Betaproteobacteria</taxon>
        <taxon>Burkholderiales</taxon>
        <taxon>Sphaerotilaceae</taxon>
        <taxon>Roseateles</taxon>
    </lineage>
</organism>
<proteinExistence type="predicted"/>
<dbReference type="PANTHER" id="PTHR30329:SF21">
    <property type="entry name" value="LIPOPROTEIN YIAD-RELATED"/>
    <property type="match status" value="1"/>
</dbReference>
<dbReference type="InterPro" id="IPR006665">
    <property type="entry name" value="OmpA-like"/>
</dbReference>
<dbReference type="CDD" id="cd07185">
    <property type="entry name" value="OmpA_C-like"/>
    <property type="match status" value="1"/>
</dbReference>
<dbReference type="SUPFAM" id="SSF103088">
    <property type="entry name" value="OmpA-like"/>
    <property type="match status" value="1"/>
</dbReference>
<gene>
    <name evidence="5" type="ORF">HNP55_003646</name>
</gene>
<dbReference type="PROSITE" id="PS51257">
    <property type="entry name" value="PROKAR_LIPOPROTEIN"/>
    <property type="match status" value="1"/>
</dbReference>
<dbReference type="InterPro" id="IPR036737">
    <property type="entry name" value="OmpA-like_sf"/>
</dbReference>
<dbReference type="AlphaFoldDB" id="A0A840LAA0"/>
<keyword evidence="6" id="KW-1185">Reference proteome</keyword>
<feature type="signal peptide" evidence="3">
    <location>
        <begin position="1"/>
        <end position="18"/>
    </location>
</feature>
<evidence type="ECO:0000313" key="6">
    <source>
        <dbReference type="Proteomes" id="UP000562027"/>
    </source>
</evidence>
<evidence type="ECO:0000313" key="5">
    <source>
        <dbReference type="EMBL" id="MBB4845100.1"/>
    </source>
</evidence>
<keyword evidence="1" id="KW-0472">Membrane</keyword>
<sequence length="232" mass="24053">MKVLTLATSALETLPAVATTLMLAACAHQAIETHHLSATLSPAPQLAQVGYGNQADFVQCMPPQCPTRTRKTLRATPAIEANQAVAEEAPPLPAPRSTEAVSAEASPSVDPELASITEHETWSIPFAFGSARLGAAGLAILKHVTAELPAQGPITVAGRTDDAGPAPINDALAQARATTVRDYLVRARPELESAITVEAAGKCCFAAPNDTPAGQARNRRVEIAVGYQAAPP</sequence>
<comment type="caution">
    <text evidence="5">The sequence shown here is derived from an EMBL/GenBank/DDBJ whole genome shotgun (WGS) entry which is preliminary data.</text>
</comment>
<dbReference type="EMBL" id="JACHLP010000007">
    <property type="protein sequence ID" value="MBB4845100.1"/>
    <property type="molecule type" value="Genomic_DNA"/>
</dbReference>
<evidence type="ECO:0000259" key="4">
    <source>
        <dbReference type="PROSITE" id="PS51123"/>
    </source>
</evidence>
<protein>
    <submittedName>
        <fullName evidence="5">Outer membrane protein OmpA-like peptidoglycan-associated protein</fullName>
    </submittedName>
</protein>
<keyword evidence="3" id="KW-0732">Signal</keyword>
<dbReference type="Pfam" id="PF00691">
    <property type="entry name" value="OmpA"/>
    <property type="match status" value="1"/>
</dbReference>
<dbReference type="PROSITE" id="PS51123">
    <property type="entry name" value="OMPA_2"/>
    <property type="match status" value="1"/>
</dbReference>
<evidence type="ECO:0000256" key="1">
    <source>
        <dbReference type="PROSITE-ProRule" id="PRU00473"/>
    </source>
</evidence>
<feature type="chain" id="PRO_5032829187" evidence="3">
    <location>
        <begin position="19"/>
        <end position="232"/>
    </location>
</feature>
<dbReference type="GO" id="GO:0016020">
    <property type="term" value="C:membrane"/>
    <property type="evidence" value="ECO:0007669"/>
    <property type="project" value="UniProtKB-UniRule"/>
</dbReference>
<dbReference type="PANTHER" id="PTHR30329">
    <property type="entry name" value="STATOR ELEMENT OF FLAGELLAR MOTOR COMPLEX"/>
    <property type="match status" value="1"/>
</dbReference>